<proteinExistence type="predicted"/>
<organism evidence="4 5">
    <name type="scientific">Spirochaeta lutea</name>
    <dbReference type="NCBI Taxonomy" id="1480694"/>
    <lineage>
        <taxon>Bacteria</taxon>
        <taxon>Pseudomonadati</taxon>
        <taxon>Spirochaetota</taxon>
        <taxon>Spirochaetia</taxon>
        <taxon>Spirochaetales</taxon>
        <taxon>Spirochaetaceae</taxon>
        <taxon>Spirochaeta</taxon>
    </lineage>
</organism>
<keyword evidence="5" id="KW-1185">Reference proteome</keyword>
<comment type="caution">
    <text evidence="4">The sequence shown here is derived from an EMBL/GenBank/DDBJ whole genome shotgun (WGS) entry which is preliminary data.</text>
</comment>
<protein>
    <recommendedName>
        <fullName evidence="3">Peptidase M28 domain-containing protein</fullName>
    </recommendedName>
</protein>
<dbReference type="eggNOG" id="COG2234">
    <property type="taxonomic scope" value="Bacteria"/>
</dbReference>
<dbReference type="EMBL" id="JNUP01000071">
    <property type="protein sequence ID" value="KGE70933.1"/>
    <property type="molecule type" value="Genomic_DNA"/>
</dbReference>
<feature type="domain" description="Peptidase M28" evidence="3">
    <location>
        <begin position="262"/>
        <end position="468"/>
    </location>
</feature>
<evidence type="ECO:0000313" key="5">
    <source>
        <dbReference type="Proteomes" id="UP000029692"/>
    </source>
</evidence>
<dbReference type="RefSeq" id="WP_037549522.1">
    <property type="nucleotide sequence ID" value="NZ_JNUP01000071.1"/>
</dbReference>
<evidence type="ECO:0000259" key="3">
    <source>
        <dbReference type="Pfam" id="PF04389"/>
    </source>
</evidence>
<evidence type="ECO:0000313" key="4">
    <source>
        <dbReference type="EMBL" id="KGE70933.1"/>
    </source>
</evidence>
<evidence type="ECO:0000256" key="1">
    <source>
        <dbReference type="SAM" id="MobiDB-lite"/>
    </source>
</evidence>
<dbReference type="AlphaFoldDB" id="A0A098QU71"/>
<feature type="region of interest" description="Disordered" evidence="1">
    <location>
        <begin position="30"/>
        <end position="66"/>
    </location>
</feature>
<dbReference type="PANTHER" id="PTHR12147">
    <property type="entry name" value="METALLOPEPTIDASE M28 FAMILY MEMBER"/>
    <property type="match status" value="1"/>
</dbReference>
<dbReference type="InterPro" id="IPR045175">
    <property type="entry name" value="M28_fam"/>
</dbReference>
<dbReference type="InterPro" id="IPR007484">
    <property type="entry name" value="Peptidase_M28"/>
</dbReference>
<gene>
    <name evidence="4" type="ORF">DC28_13400</name>
</gene>
<dbReference type="GO" id="GO:0006508">
    <property type="term" value="P:proteolysis"/>
    <property type="evidence" value="ECO:0007669"/>
    <property type="project" value="InterPro"/>
</dbReference>
<dbReference type="Gene3D" id="3.40.630.10">
    <property type="entry name" value="Zn peptidases"/>
    <property type="match status" value="1"/>
</dbReference>
<dbReference type="STRING" id="1480694.DC28_13400"/>
<dbReference type="SUPFAM" id="SSF53187">
    <property type="entry name" value="Zn-dependent exopeptidases"/>
    <property type="match status" value="1"/>
</dbReference>
<dbReference type="Pfam" id="PF04389">
    <property type="entry name" value="Peptidase_M28"/>
    <property type="match status" value="1"/>
</dbReference>
<dbReference type="Proteomes" id="UP000029692">
    <property type="component" value="Unassembled WGS sequence"/>
</dbReference>
<dbReference type="PANTHER" id="PTHR12147:SF26">
    <property type="entry name" value="PEPTIDASE M28 DOMAIN-CONTAINING PROTEIN"/>
    <property type="match status" value="1"/>
</dbReference>
<feature type="chain" id="PRO_5001938672" description="Peptidase M28 domain-containing protein" evidence="2">
    <location>
        <begin position="22"/>
        <end position="474"/>
    </location>
</feature>
<accession>A0A098QU71</accession>
<feature type="signal peptide" evidence="2">
    <location>
        <begin position="1"/>
        <end position="21"/>
    </location>
</feature>
<keyword evidence="2" id="KW-0732">Signal</keyword>
<reference evidence="4 5" key="1">
    <citation type="submission" date="2014-05" db="EMBL/GenBank/DDBJ databases">
        <title>De novo Genome Sequence of Spirocheata sp.</title>
        <authorList>
            <person name="Shivani Y."/>
            <person name="Subhash Y."/>
            <person name="Tushar L."/>
            <person name="Sasikala C."/>
            <person name="Ramana C.V."/>
        </authorList>
    </citation>
    <scope>NUCLEOTIDE SEQUENCE [LARGE SCALE GENOMIC DNA]</scope>
    <source>
        <strain evidence="4 5">JC230</strain>
    </source>
</reference>
<evidence type="ECO:0000256" key="2">
    <source>
        <dbReference type="SAM" id="SignalP"/>
    </source>
</evidence>
<dbReference type="GO" id="GO:0008235">
    <property type="term" value="F:metalloexopeptidase activity"/>
    <property type="evidence" value="ECO:0007669"/>
    <property type="project" value="InterPro"/>
</dbReference>
<sequence>MARKLCIILAILVTFFSPLMAGPQNESVTLPSAVPAGREPDLDGDSLGESLRRLSSPEMEGRLTGSAGNARAGRWLAEELSKAGLKPLPGRGDFYLPYPQPVLRERTPSVVEIFPKGSGAGTSLSAGVDYQVLVRKGVRLRADIEARVVTLEASSVSPGWVRENRDAVLLIHARDFEAIVHNTPVMQALFHEEHSPRGIILAMPAGMNSLPRGVFLTEESYPEVGPVFIQVSHRASEVFSQGEGTRVRISVHQEVAVQEAVNIGGAIPGGDGDLPPIILSAHFDGQGRLGSEVLYPGAIDNASGTALVLELARSLSENRAGVGKSSGNDLPSRPVWILFFNGEEQGLLGSRAFAGALAGRAGPGVWVVNIDMVAHSNKTALTLASAPGSGELLRELTAALTPPLADLSMALNTMEGGLSDHGSFGSESPVPGSQAVTLVQAPYPGMHSPQDIPGNLKPGVARALFLALVQWMNQ</sequence>
<name>A0A098QU71_9SPIO</name>